<dbReference type="SUPFAM" id="SSF47336">
    <property type="entry name" value="ACP-like"/>
    <property type="match status" value="4"/>
</dbReference>
<dbReference type="InterPro" id="IPR001242">
    <property type="entry name" value="Condensation_dom"/>
</dbReference>
<dbReference type="RefSeq" id="WP_380227115.1">
    <property type="nucleotide sequence ID" value="NZ_JBHSOF010000027.1"/>
</dbReference>
<dbReference type="Pfam" id="PF00550">
    <property type="entry name" value="PP-binding"/>
    <property type="match status" value="4"/>
</dbReference>
<dbReference type="InterPro" id="IPR010071">
    <property type="entry name" value="AA_adenyl_dom"/>
</dbReference>
<evidence type="ECO:0000313" key="6">
    <source>
        <dbReference type="EMBL" id="MFC5665425.1"/>
    </source>
</evidence>
<dbReference type="Gene3D" id="3.30.559.30">
    <property type="entry name" value="Nonribosomal peptide synthetase, condensation domain"/>
    <property type="match status" value="4"/>
</dbReference>
<keyword evidence="7" id="KW-1185">Reference proteome</keyword>
<dbReference type="Pfam" id="PF00668">
    <property type="entry name" value="Condensation"/>
    <property type="match status" value="4"/>
</dbReference>
<dbReference type="CDD" id="cd05930">
    <property type="entry name" value="A_NRPS"/>
    <property type="match status" value="3"/>
</dbReference>
<proteinExistence type="predicted"/>
<dbReference type="SUPFAM" id="SSF56801">
    <property type="entry name" value="Acetyl-CoA synthetase-like"/>
    <property type="match status" value="4"/>
</dbReference>
<feature type="region of interest" description="Disordered" evidence="4">
    <location>
        <begin position="3172"/>
        <end position="3191"/>
    </location>
</feature>
<dbReference type="EMBL" id="JBHSOF010000027">
    <property type="protein sequence ID" value="MFC5665425.1"/>
    <property type="molecule type" value="Genomic_DNA"/>
</dbReference>
<dbReference type="PROSITE" id="PS50075">
    <property type="entry name" value="CARRIER"/>
    <property type="match status" value="4"/>
</dbReference>
<sequence>MIPVSYAQQRLWLIDQIEGPTALYNLPFAVRLRGALDLDALRAATADVVARHEALRTVFPVDATGVPVQHILPSAEAGTAFTTVECAPADYPALRDGAAAHTFDLSAETPLRVTVFSLTPTDDGADAVPEHVLLVVLHHIAGDGWSLGPLLRDLAEAYTARLAGAEPGWEPLPVQYADYALWQRELLGEESDPYSLMSRQLDHWRGVLAGLPEELELPADRPRPPVPSGAADAVPFAFGPELHGALADLARQHRATLFAVLQAGLAALFNRLGAGTDIPLGTGVAGRSDEALNDLVGFFVNTLVLRTDTSGDPSFVELLGRVREAQLDAFAHQDVPFERLVEEVNPARALGRHPLFQALLVLQNHEEGELGLPGLESAPEPLGLRVAKFDLNIGVTERHGPDGAPAGLEGSVEYAADLYDRATVAGLFDRFGRLLAAAAADPGAPIGTLDILAPEEHTRLAEEWNATTAPVRTGSLPALFEEQAARTPDAVALAHDGGTVGYAELNARANRLAHHLVAAGVGPESPVALLMERSVDLVVATLAVLKAGGCYVPMHASLPPERMAALLADTGAPVLLTDRAEPGFAHTATVVRPGDEAGRPDHDPGLPVHPDRLAYVMFTSGSTGTPKGVAVRHRDVVDLADDRRWRDGRHERVLLHSPHAFDAATYELWTPLLHGGTVVVAPPGTLDAAALHALPGRHGVTAVFLTKALFDLVAEQAPETFRALRVVLTGGEAASGTLMRRVLEHCPELLLAHVYGPTEATTFATHHHLLPADLDGARAPIGGPLDNMRAHVLDARLRPVPPGVPGELYIAGAGLARGYWRRAALTAERFVADPYDPHGRGGRMYRTGDLVRRRADGAIEFLGRIDGQVKLRGFRIELGEIEAVLSGHPAVRQVIVVAREDRPGDTRLVGYCAVPGDALDEAPELAAELKRFAADTLPGYMVPSAVVVLPALPLNANGKVDRRALPAPELGADTEGRAPRDEHERALCALFGEILGIEDITVDDDFFALGGHSLLATRLVGRVRTELGAELAIGDLFQAPTVAALAARIAGGPARPALRPEERPAHLPVSFAQRRLWFLGKAEGPAATYNVTLALRLTGPLDTAALEAALGDVLNRHEALRTVITELDGVPHQLVLDAAPGPLLTVTDRPARELVGHTFDLAADVPLHAYLRPEGPEEHVLTLVMHHIASDGWSLRPLFRDLAEAYTARRAGTAPDRAPLPVQYADYTLWQYRLLGADTDPRSLLARQLDHWRQALAGLPDELPLPLDRPRPPVPSHRGDVVELDVDAALHARLAELAGRHGVTLFMVLQAAWATLLHRFGAGDDLPIGTPLAGRLDTALDDLVGFFANTLVLRTDLSGAPTFTELLGRVREADLAAYAHQDVPFERLVEELNPARTLARHPLFQVMIAFDNTTGGGPEFPGTRAAYEPLGLPTTAFDLTLNLSERHHPDGAPAGLSGGLEFAVDLFDRDTAERLATALGELLAQVAQRPELPVAELDVLGAEGRAALAAWHDTANPADAPLLPAAFAAQAAATPEATALVFGELRLSFAELDARANRLAHGLRGAGIGPESLVALAVPRSAESIVALLAVLKAGAAYLPLDSDYPRDRLAHMLADARPAAVLSTAAWPVPEVLAGLTVLPAGAEAWERQPAEAPPVEVGPEHVAYVIYTSGSTGRPKGVVVRHGGLANLLAFHRAETLAPAQRAHPGRRFAFAATASLSFDTSLEAILWMVAGQELHLLDDDLRRDAAAVVRYLARTGADTLDVTPALAERLVEEGLLTTCPPAVLMIGGEACGQQLWTTLRAAPDTLVFNLYGPTECTVDALHHRLGETAARPVIGRPLPNLRAHLLDARLRPVPVGVPGELYLSGVGLARGYLGRPALTAERFVADPNGSGERMYRTGDLARRRADGTVEYLGRTDHQVKVRGFRIELGEIEAVLTAHPEVVQAAVLPHQDGTAGTRLVAHLAVAPGADPAALDLAAVRAHAAAVLPDYMVPAAFTALAELPLNVNGKLDRAALPAPDFTAAAGGGRAARTPREEILCGLFGEVLGVPEVSIDDDFFALGGHSLLATRLLSRVRATLGAELGIRDVFEAPTVAGLADRLDAAVARPALTAGPRPERLPLSSAQRRLWLIDRMEGPSALYNMPLALRLTGLLDRGALTAALTDLAARHESLRTVIAEHEGEPYQRILAPAEAAVPVELLDCAPESVEAEVDRAARRPFDLAAEPPVRITLLRISAYEHVLVVALHHIAGDGWSMGPLLRDLTEAYTLRLGGEQAALAPLAVQYADYALWQRELLGEEADPESLVSRQLAYWRSTLADLPEEIALPVDRPRGARAGHRGDRVALPIDAELHGRLVALSREHRVTLFMTCQAALAALLTRLGAGADVPIGSVVAGRSDEALDELVGFFVNTLVLRTDTSGDPAFAELLGRVRESGLGAYAHQDVPFERLVEELNPARSLARHPLFQVAMVLQSTDEGELELPGLEVEALPSDTGVAKFDLNITLEEFFGPDGAPAGLDCAIDYATDLFDRETVEAIAARFGRLLTAVVAHPEQPIGRVELLDERERAALLAPAAALPADVPLVPAAFAAQAAATPEATALVFGELRLSYAELDARANRLAHGLLAAGLGPESVVALALPRSADTVIAQLAVLKAGAAFLPLDADYPRDRLAHMLADARPAAVLSTGDWPLPEVLAGLTVLPAEAEAWAGQPAEAPPVRVGPAHAAYVIYTSGSTGRPKGVLVSHGSIAALLAHHRAETFAGPERLHGRLSVALTASLCFDASWDSLLWMVAGHELHLIGDDLRRDAAALVRHLRGAGIGVVNVTPSYAEQLLAEGLLAADAPDGQAPRVLLLGGEAVGRSLWTRLRETPGLTGHNLYGPTEATVDTLLHAYADSERPSLGRPVLGTRAHVLDEHLAPVPVGVPGELYLAGAGLARGYLGRPALTAERFVADPFTPGGRMYRTGDLVRRTRDGGIDYLGRTDHQVKLRGFRIELGEIEQVLSRHRAVRQAVVTLHESADGDRRLVAHCATTASTASTASTVSTASTAELAQELRRFAAESLPGHMVPAAVVVLDALPLTGSGKVDRRALPAPDFALFTGGRAPRTAREELLCGLFGEVLGADRVSIDDDFFALGGHSLLAMKLAGRVRATLGAELGIRDVFEAPTVAGLAQRLDGGTEARPAPTAGPRPERLPLSSAQRRLWLIDRMEGPSALYNLPLALRIGGPLDPAALAAALADVVARHESLRTVIAEQDGEPYQRIVPADQARVAFEHRTAPPADPAAAVAGYAELPFDLAVDLPVRALLLPAGQGSTEHLLVLVLHHIAGDGRSMEPLLRDLAAAYAARRDGTAPDWRPLPVQYADYALWQRELLGDEADPQSPAARQLAHWREALAGLPEELSLPLDRPRRADSSHRGDRVVLPLGAGLHRGLTALAREHRVTMFMTLQAGLAALLTRLGAGTDVPIGSVVAGRTDEALDELVGFFVNTLVLRTDTSGDPAFSELLRRVREAQLDAHAHQDVPFERLVEELNPARSLARHPLFQVMLLLEGASQSATGGDAPLDLAGLPAAIEPVGGHVAKFDLSIGMGESFDADGAPAGLECAIDYATDLFDRETVEAIAVRFGRLLTAVVADPEQPIGRAELLDEDERAELLAPAAALPAAVPLLPAAFAAQAARTPDATALVAGATRLTFAELDARTARLADRLRAAGAGPDAVVALALPRSAETVVALLAVLRAGAASLPLDAEYPAERTAAMLADAAPALVLTDEGWPLPELLAGLPVLPVHGDGPATVPTPAAAPDPADAAYVIHTSGSTGRPKGVLVSHGSIAALLASHRAPTGPIGATERAHGRGRVALTASLCFDASWDGLLWLIAGHELHLVGDEVRRDAAALVRHVRTERIDVLEVTPSYAEQLLDEGLLDLAAPQGPAPRVLLLGGEAVGQSLWTRLREAPHTTAHNLYGPTEATVDALVHPFDATGRPSLGRPVLGTRALVLDEHLAPVPVGVPGELYLAGAGLARGYLGRPALTAERFVADPFTPGARMYRTGDLVRRTRDGGIDYLGRTDHQVKIRGFRIELGEIEHVLTRHPRVLAATVTARDDGTTGPRLVAHVVPDTAGALAAGPLDLAELRAFAAERLPGYMVPAAVVPLDAFPLTASGKVDRRALPAPDFALLTGGRAPRTPREEVLCGLFAEVLGADRVTIDDGFFELGGHSLLAMKLLGRIRTAFEGELGERADLGMRALFEAPTVAGLARRLDALDAADARDALDVLLPLRAGGSKAPLFCVHPAAGISWVYSGLLRHLDPERPVYGLQARGLRGGSPAAVTEIAADYVREIRAVRPEGPYHLLGWSFGAVVAQEMAVQLQAAGQEVALLALLDGLPAGAVAEQHPASDDPVETLAELLASLGYDPADGRGQARLTALLGEAAGLLPDVFEHHRKLMAEHVPGHYRGGAVFVGATADKPADWPYEAAWAPYLTGPVTAHRIDCAHGALTQPEPLARIAAVLAETLESDPR</sequence>
<keyword evidence="2" id="KW-0596">Phosphopantetheine</keyword>
<dbReference type="Gene3D" id="3.40.50.980">
    <property type="match status" value="8"/>
</dbReference>
<dbReference type="InterPro" id="IPR023213">
    <property type="entry name" value="CAT-like_dom_sf"/>
</dbReference>
<gene>
    <name evidence="6" type="ORF">ACFP3U_20895</name>
</gene>
<dbReference type="CDD" id="cd12117">
    <property type="entry name" value="A_NRPS_Srf_like"/>
    <property type="match status" value="1"/>
</dbReference>
<comment type="cofactor">
    <cofactor evidence="1">
        <name>pantetheine 4'-phosphate</name>
        <dbReference type="ChEBI" id="CHEBI:47942"/>
    </cofactor>
</comment>
<evidence type="ECO:0000259" key="5">
    <source>
        <dbReference type="PROSITE" id="PS50075"/>
    </source>
</evidence>
<dbReference type="PANTHER" id="PTHR45527">
    <property type="entry name" value="NONRIBOSOMAL PEPTIDE SYNTHETASE"/>
    <property type="match status" value="1"/>
</dbReference>
<dbReference type="Gene3D" id="3.40.50.1820">
    <property type="entry name" value="alpha/beta hydrolase"/>
    <property type="match status" value="1"/>
</dbReference>
<dbReference type="InterPro" id="IPR009081">
    <property type="entry name" value="PP-bd_ACP"/>
</dbReference>
<name>A0ABW0XA53_9ACTN</name>
<dbReference type="InterPro" id="IPR025110">
    <property type="entry name" value="AMP-bd_C"/>
</dbReference>
<dbReference type="InterPro" id="IPR045851">
    <property type="entry name" value="AMP-bd_C_sf"/>
</dbReference>
<dbReference type="Pfam" id="PF00501">
    <property type="entry name" value="AMP-binding"/>
    <property type="match status" value="4"/>
</dbReference>
<feature type="domain" description="Carrier" evidence="5">
    <location>
        <begin position="4173"/>
        <end position="4254"/>
    </location>
</feature>
<protein>
    <submittedName>
        <fullName evidence="6">Amino acid adenylation domain-containing protein</fullName>
    </submittedName>
</protein>
<keyword evidence="3" id="KW-0597">Phosphoprotein</keyword>
<dbReference type="PROSITE" id="PS00012">
    <property type="entry name" value="PHOSPHOPANTETHEINE"/>
    <property type="match status" value="4"/>
</dbReference>
<dbReference type="SMART" id="SM00823">
    <property type="entry name" value="PKS_PP"/>
    <property type="match status" value="4"/>
</dbReference>
<dbReference type="Proteomes" id="UP001595975">
    <property type="component" value="Unassembled WGS sequence"/>
</dbReference>
<dbReference type="NCBIfam" id="TIGR01733">
    <property type="entry name" value="AA-adenyl-dom"/>
    <property type="match status" value="4"/>
</dbReference>
<evidence type="ECO:0000313" key="7">
    <source>
        <dbReference type="Proteomes" id="UP001595975"/>
    </source>
</evidence>
<dbReference type="SUPFAM" id="SSF53474">
    <property type="entry name" value="alpha/beta-Hydrolases"/>
    <property type="match status" value="1"/>
</dbReference>
<dbReference type="InterPro" id="IPR000873">
    <property type="entry name" value="AMP-dep_synth/lig_dom"/>
</dbReference>
<dbReference type="Pfam" id="PF00975">
    <property type="entry name" value="Thioesterase"/>
    <property type="match status" value="1"/>
</dbReference>
<comment type="caution">
    <text evidence="6">The sequence shown here is derived from an EMBL/GenBank/DDBJ whole genome shotgun (WGS) entry which is preliminary data.</text>
</comment>
<evidence type="ECO:0000256" key="1">
    <source>
        <dbReference type="ARBA" id="ARBA00001957"/>
    </source>
</evidence>
<dbReference type="NCBIfam" id="NF003417">
    <property type="entry name" value="PRK04813.1"/>
    <property type="match status" value="4"/>
</dbReference>
<organism evidence="6 7">
    <name type="scientific">Kitasatospora misakiensis</name>
    <dbReference type="NCBI Taxonomy" id="67330"/>
    <lineage>
        <taxon>Bacteria</taxon>
        <taxon>Bacillati</taxon>
        <taxon>Actinomycetota</taxon>
        <taxon>Actinomycetes</taxon>
        <taxon>Kitasatosporales</taxon>
        <taxon>Streptomycetaceae</taxon>
        <taxon>Kitasatospora</taxon>
    </lineage>
</organism>
<dbReference type="InterPro" id="IPR001031">
    <property type="entry name" value="Thioesterase"/>
</dbReference>
<feature type="domain" description="Carrier" evidence="5">
    <location>
        <begin position="978"/>
        <end position="1053"/>
    </location>
</feature>
<accession>A0ABW0XA53</accession>
<dbReference type="Gene3D" id="3.30.300.30">
    <property type="match status" value="4"/>
</dbReference>
<evidence type="ECO:0000256" key="4">
    <source>
        <dbReference type="SAM" id="MobiDB-lite"/>
    </source>
</evidence>
<dbReference type="Gene3D" id="3.30.559.10">
    <property type="entry name" value="Chloramphenicol acetyltransferase-like domain"/>
    <property type="match status" value="4"/>
</dbReference>
<dbReference type="InterPro" id="IPR020845">
    <property type="entry name" value="AMP-binding_CS"/>
</dbReference>
<dbReference type="PROSITE" id="PS00455">
    <property type="entry name" value="AMP_BINDING"/>
    <property type="match status" value="4"/>
</dbReference>
<dbReference type="PANTHER" id="PTHR45527:SF1">
    <property type="entry name" value="FATTY ACID SYNTHASE"/>
    <property type="match status" value="1"/>
</dbReference>
<feature type="domain" description="Carrier" evidence="5">
    <location>
        <begin position="3101"/>
        <end position="3176"/>
    </location>
</feature>
<dbReference type="InterPro" id="IPR029058">
    <property type="entry name" value="AB_hydrolase_fold"/>
</dbReference>
<dbReference type="Gene3D" id="2.30.38.10">
    <property type="entry name" value="Luciferase, Domain 3"/>
    <property type="match status" value="4"/>
</dbReference>
<dbReference type="InterPro" id="IPR006162">
    <property type="entry name" value="Ppantetheine_attach_site"/>
</dbReference>
<reference evidence="7" key="1">
    <citation type="journal article" date="2019" name="Int. J. Syst. Evol. Microbiol.">
        <title>The Global Catalogue of Microorganisms (GCM) 10K type strain sequencing project: providing services to taxonomists for standard genome sequencing and annotation.</title>
        <authorList>
            <consortium name="The Broad Institute Genomics Platform"/>
            <consortium name="The Broad Institute Genome Sequencing Center for Infectious Disease"/>
            <person name="Wu L."/>
            <person name="Ma J."/>
        </authorList>
    </citation>
    <scope>NUCLEOTIDE SEQUENCE [LARGE SCALE GENOMIC DNA]</scope>
    <source>
        <strain evidence="7">CGMCC 4.1437</strain>
    </source>
</reference>
<evidence type="ECO:0000256" key="3">
    <source>
        <dbReference type="ARBA" id="ARBA00022553"/>
    </source>
</evidence>
<dbReference type="CDD" id="cd19540">
    <property type="entry name" value="LCL_NRPS-like"/>
    <property type="match status" value="4"/>
</dbReference>
<feature type="domain" description="Carrier" evidence="5">
    <location>
        <begin position="2031"/>
        <end position="2106"/>
    </location>
</feature>
<evidence type="ECO:0000256" key="2">
    <source>
        <dbReference type="ARBA" id="ARBA00022450"/>
    </source>
</evidence>
<dbReference type="InterPro" id="IPR036736">
    <property type="entry name" value="ACP-like_sf"/>
</dbReference>
<dbReference type="Gene3D" id="1.10.1200.10">
    <property type="entry name" value="ACP-like"/>
    <property type="match status" value="3"/>
</dbReference>
<dbReference type="InterPro" id="IPR020806">
    <property type="entry name" value="PKS_PP-bd"/>
</dbReference>
<dbReference type="Pfam" id="PF13193">
    <property type="entry name" value="AMP-binding_C"/>
    <property type="match status" value="4"/>
</dbReference>
<dbReference type="SUPFAM" id="SSF52777">
    <property type="entry name" value="CoA-dependent acyltransferases"/>
    <property type="match status" value="8"/>
</dbReference>